<feature type="domain" description="FAD-binding" evidence="7">
    <location>
        <begin position="9"/>
        <end position="380"/>
    </location>
</feature>
<comment type="cofactor">
    <cofactor evidence="1">
        <name>FAD</name>
        <dbReference type="ChEBI" id="CHEBI:57692"/>
    </cofactor>
</comment>
<dbReference type="SUPFAM" id="SSF51905">
    <property type="entry name" value="FAD/NAD(P)-binding domain"/>
    <property type="match status" value="1"/>
</dbReference>
<sequence>MAQTNRVSDVDVLIAGAGPVGLLASILLTRMGISHRLIERELNESPLTRALGLHARTMEMFAIIGLLDQFLEAGDRVRELNAYIHGKLALQLTRLDKLESTYNFALFIDQVRTGKILNDELMRLNRKVERGWELHDTEVNDDQDVVVTKIRRALDGNNTRTTESKVTGWLEPGEEEEGKQYEYETVRSKFLIAADGGRSVVRHKLNIPFSGRTLTNRMILYDGLVDTSVKLKQMNFIVGGNKRTFGVFPLSDNRVRVIFADGLIDPSKPDTGVPSLEEFKRLASETAAPLKFDIKTVEWLTYYRVNERVADNFWHKGRIFLVGDACHVHSPSGGQGLNTGLQDAFNLSWKIALVTKGLAKPDILATYEHERRPIAKSIVALSAQTFQYMFPRTWFARVVRDIVFRTAPHIIPLMPATSNQSRVSMLSHRYHDNVLNQKHPTQTAPSEDFTVGTRARDGPLRTLTADDREEQKTFKLHDLLGGPGVFHIVVFAADKLQNVKVAKQLSHDAAVYLSRWRKRWQLVPHKPMFQMHILAAKTDSLMADDMIKDCLRQSFLNKQKGDARLYADNDGLVHSRYGLSTSLGAGAIVVLRPDSYIGFRVLGTTNMAFDDVEAYFTSFLI</sequence>
<dbReference type="InterPro" id="IPR050641">
    <property type="entry name" value="RIFMO-like"/>
</dbReference>
<dbReference type="InterPro" id="IPR012941">
    <property type="entry name" value="Phe_hydrox_C_dim_dom"/>
</dbReference>
<proteinExistence type="inferred from homology"/>
<evidence type="ECO:0000259" key="8">
    <source>
        <dbReference type="Pfam" id="PF07976"/>
    </source>
</evidence>
<keyword evidence="5" id="KW-0560">Oxidoreductase</keyword>
<dbReference type="EMBL" id="JAAAJB010000974">
    <property type="protein sequence ID" value="KAG0249611.1"/>
    <property type="molecule type" value="Genomic_DNA"/>
</dbReference>
<keyword evidence="10" id="KW-1185">Reference proteome</keyword>
<evidence type="ECO:0000256" key="5">
    <source>
        <dbReference type="ARBA" id="ARBA00023002"/>
    </source>
</evidence>
<evidence type="ECO:0000313" key="9">
    <source>
        <dbReference type="EMBL" id="KAG0249611.1"/>
    </source>
</evidence>
<dbReference type="Pfam" id="PF07976">
    <property type="entry name" value="Phe_hydrox_dim"/>
    <property type="match status" value="1"/>
</dbReference>
<keyword evidence="6" id="KW-1133">Transmembrane helix</keyword>
<dbReference type="PANTHER" id="PTHR43004">
    <property type="entry name" value="TRK SYSTEM POTASSIUM UPTAKE PROTEIN"/>
    <property type="match status" value="1"/>
</dbReference>
<dbReference type="InterPro" id="IPR036188">
    <property type="entry name" value="FAD/NAD-bd_sf"/>
</dbReference>
<dbReference type="GO" id="GO:0016709">
    <property type="term" value="F:oxidoreductase activity, acting on paired donors, with incorporation or reduction of molecular oxygen, NAD(P)H as one donor, and incorporation of one atom of oxygen"/>
    <property type="evidence" value="ECO:0007669"/>
    <property type="project" value="UniProtKB-ARBA"/>
</dbReference>
<dbReference type="Pfam" id="PF01494">
    <property type="entry name" value="FAD_binding_3"/>
    <property type="match status" value="1"/>
</dbReference>
<dbReference type="PANTHER" id="PTHR43004:SF19">
    <property type="entry name" value="BINDING MONOOXYGENASE, PUTATIVE (JCVI)-RELATED"/>
    <property type="match status" value="1"/>
</dbReference>
<keyword evidence="6" id="KW-0812">Transmembrane</keyword>
<organism evidence="9 10">
    <name type="scientific">Actinomortierella ambigua</name>
    <dbReference type="NCBI Taxonomy" id="1343610"/>
    <lineage>
        <taxon>Eukaryota</taxon>
        <taxon>Fungi</taxon>
        <taxon>Fungi incertae sedis</taxon>
        <taxon>Mucoromycota</taxon>
        <taxon>Mortierellomycotina</taxon>
        <taxon>Mortierellomycetes</taxon>
        <taxon>Mortierellales</taxon>
        <taxon>Mortierellaceae</taxon>
        <taxon>Actinomortierella</taxon>
    </lineage>
</organism>
<name>A0A9P6PMS0_9FUNG</name>
<evidence type="ECO:0000259" key="7">
    <source>
        <dbReference type="Pfam" id="PF01494"/>
    </source>
</evidence>
<accession>A0A9P6PMS0</accession>
<keyword evidence="6" id="KW-0472">Membrane</keyword>
<comment type="similarity">
    <text evidence="2">Belongs to the PheA/TfdB FAD monooxygenase family.</text>
</comment>
<feature type="transmembrane region" description="Helical" evidence="6">
    <location>
        <begin position="12"/>
        <end position="33"/>
    </location>
</feature>
<evidence type="ECO:0008006" key="11">
    <source>
        <dbReference type="Google" id="ProtNLM"/>
    </source>
</evidence>
<keyword evidence="4" id="KW-0274">FAD</keyword>
<evidence type="ECO:0000256" key="1">
    <source>
        <dbReference type="ARBA" id="ARBA00001974"/>
    </source>
</evidence>
<dbReference type="InterPro" id="IPR038220">
    <property type="entry name" value="PHOX_C_sf"/>
</dbReference>
<evidence type="ECO:0000256" key="3">
    <source>
        <dbReference type="ARBA" id="ARBA00022630"/>
    </source>
</evidence>
<dbReference type="InterPro" id="IPR036249">
    <property type="entry name" value="Thioredoxin-like_sf"/>
</dbReference>
<evidence type="ECO:0000313" key="10">
    <source>
        <dbReference type="Proteomes" id="UP000807716"/>
    </source>
</evidence>
<evidence type="ECO:0000256" key="4">
    <source>
        <dbReference type="ARBA" id="ARBA00022827"/>
    </source>
</evidence>
<comment type="caution">
    <text evidence="9">The sequence shown here is derived from an EMBL/GenBank/DDBJ whole genome shotgun (WGS) entry which is preliminary data.</text>
</comment>
<feature type="domain" description="Phenol hydroxylase-like C-terminal dimerisation" evidence="8">
    <location>
        <begin position="429"/>
        <end position="621"/>
    </location>
</feature>
<dbReference type="InterPro" id="IPR002938">
    <property type="entry name" value="FAD-bd"/>
</dbReference>
<keyword evidence="3" id="KW-0285">Flavoprotein</keyword>
<gene>
    <name evidence="9" type="ORF">DFQ27_009908</name>
</gene>
<dbReference type="PRINTS" id="PR00420">
    <property type="entry name" value="RNGMNOXGNASE"/>
</dbReference>
<evidence type="ECO:0000256" key="2">
    <source>
        <dbReference type="ARBA" id="ARBA00007801"/>
    </source>
</evidence>
<dbReference type="AlphaFoldDB" id="A0A9P6PMS0"/>
<dbReference type="Gene3D" id="3.40.30.20">
    <property type="match status" value="1"/>
</dbReference>
<dbReference type="GO" id="GO:0071949">
    <property type="term" value="F:FAD binding"/>
    <property type="evidence" value="ECO:0007669"/>
    <property type="project" value="InterPro"/>
</dbReference>
<dbReference type="Gene3D" id="3.30.70.2450">
    <property type="match status" value="1"/>
</dbReference>
<reference evidence="9" key="1">
    <citation type="journal article" date="2020" name="Fungal Divers.">
        <title>Resolving the Mortierellaceae phylogeny through synthesis of multi-gene phylogenetics and phylogenomics.</title>
        <authorList>
            <person name="Vandepol N."/>
            <person name="Liber J."/>
            <person name="Desiro A."/>
            <person name="Na H."/>
            <person name="Kennedy M."/>
            <person name="Barry K."/>
            <person name="Grigoriev I.V."/>
            <person name="Miller A.N."/>
            <person name="O'Donnell K."/>
            <person name="Stajich J.E."/>
            <person name="Bonito G."/>
        </authorList>
    </citation>
    <scope>NUCLEOTIDE SEQUENCE</scope>
    <source>
        <strain evidence="9">BC1065</strain>
    </source>
</reference>
<dbReference type="SUPFAM" id="SSF52833">
    <property type="entry name" value="Thioredoxin-like"/>
    <property type="match status" value="1"/>
</dbReference>
<dbReference type="Gene3D" id="3.50.50.60">
    <property type="entry name" value="FAD/NAD(P)-binding domain"/>
    <property type="match status" value="1"/>
</dbReference>
<dbReference type="OrthoDB" id="2690153at2759"/>
<dbReference type="Proteomes" id="UP000807716">
    <property type="component" value="Unassembled WGS sequence"/>
</dbReference>
<protein>
    <recommendedName>
        <fullName evidence="11">FAD-binding domain-containing protein</fullName>
    </recommendedName>
</protein>
<evidence type="ECO:0000256" key="6">
    <source>
        <dbReference type="SAM" id="Phobius"/>
    </source>
</evidence>